<evidence type="ECO:0000256" key="1">
    <source>
        <dbReference type="ARBA" id="ARBA00005454"/>
    </source>
</evidence>
<dbReference type="InterPro" id="IPR000640">
    <property type="entry name" value="EFG_V-like"/>
</dbReference>
<gene>
    <name evidence="12" type="primary">lepA</name>
    <name evidence="14" type="ORF">A2160_01365</name>
</gene>
<dbReference type="Gene3D" id="3.30.70.240">
    <property type="match status" value="1"/>
</dbReference>
<dbReference type="SUPFAM" id="SSF54980">
    <property type="entry name" value="EF-G C-terminal domain-like"/>
    <property type="match status" value="2"/>
</dbReference>
<dbReference type="PANTHER" id="PTHR43512:SF4">
    <property type="entry name" value="TRANSLATION FACTOR GUF1 HOMOLOG, CHLOROPLASTIC"/>
    <property type="match status" value="1"/>
</dbReference>
<dbReference type="InterPro" id="IPR006297">
    <property type="entry name" value="EF-4"/>
</dbReference>
<name>A0A1F5E4F1_9BACT</name>
<dbReference type="Pfam" id="PF00679">
    <property type="entry name" value="EFG_C"/>
    <property type="match status" value="1"/>
</dbReference>
<dbReference type="GO" id="GO:0045727">
    <property type="term" value="P:positive regulation of translation"/>
    <property type="evidence" value="ECO:0007669"/>
    <property type="project" value="UniProtKB-UniRule"/>
</dbReference>
<dbReference type="CDD" id="cd16260">
    <property type="entry name" value="EF4_III"/>
    <property type="match status" value="1"/>
</dbReference>
<dbReference type="Gene3D" id="2.40.30.10">
    <property type="entry name" value="Translation factors"/>
    <property type="match status" value="1"/>
</dbReference>
<feature type="domain" description="Tr-type G" evidence="13">
    <location>
        <begin position="4"/>
        <end position="217"/>
    </location>
</feature>
<comment type="caution">
    <text evidence="14">The sequence shown here is derived from an EMBL/GenBank/DDBJ whole genome shotgun (WGS) entry which is preliminary data.</text>
</comment>
<dbReference type="STRING" id="1797457.A2160_01365"/>
<keyword evidence="6 12" id="KW-0342">GTP-binding</keyword>
<dbReference type="InterPro" id="IPR009000">
    <property type="entry name" value="Transl_B-barrel_sf"/>
</dbReference>
<evidence type="ECO:0000313" key="14">
    <source>
        <dbReference type="EMBL" id="OGD62181.1"/>
    </source>
</evidence>
<dbReference type="InterPro" id="IPR013842">
    <property type="entry name" value="LepA_CTD"/>
</dbReference>
<evidence type="ECO:0000256" key="10">
    <source>
        <dbReference type="ARBA" id="ARBA00061052"/>
    </source>
</evidence>
<dbReference type="SMART" id="SM00838">
    <property type="entry name" value="EFG_C"/>
    <property type="match status" value="1"/>
</dbReference>
<dbReference type="CDD" id="cd01890">
    <property type="entry name" value="LepA"/>
    <property type="match status" value="1"/>
</dbReference>
<dbReference type="NCBIfam" id="TIGR01393">
    <property type="entry name" value="lepA"/>
    <property type="match status" value="1"/>
</dbReference>
<dbReference type="InterPro" id="IPR038363">
    <property type="entry name" value="LepA_C_sf"/>
</dbReference>
<dbReference type="GO" id="GO:0005886">
    <property type="term" value="C:plasma membrane"/>
    <property type="evidence" value="ECO:0007669"/>
    <property type="project" value="UniProtKB-SubCell"/>
</dbReference>
<dbReference type="NCBIfam" id="TIGR00231">
    <property type="entry name" value="small_GTP"/>
    <property type="match status" value="1"/>
</dbReference>
<dbReference type="GO" id="GO:0043022">
    <property type="term" value="F:ribosome binding"/>
    <property type="evidence" value="ECO:0007669"/>
    <property type="project" value="UniProtKB-UniRule"/>
</dbReference>
<evidence type="ECO:0000256" key="11">
    <source>
        <dbReference type="ARBA" id="ARBA00066744"/>
    </source>
</evidence>
<feature type="binding site" evidence="12">
    <location>
        <begin position="16"/>
        <end position="21"/>
    </location>
    <ligand>
        <name>GTP</name>
        <dbReference type="ChEBI" id="CHEBI:37565"/>
    </ligand>
</feature>
<dbReference type="PANTHER" id="PTHR43512">
    <property type="entry name" value="TRANSLATION FACTOR GUF1-RELATED"/>
    <property type="match status" value="1"/>
</dbReference>
<dbReference type="SUPFAM" id="SSF50447">
    <property type="entry name" value="Translation proteins"/>
    <property type="match status" value="1"/>
</dbReference>
<dbReference type="PRINTS" id="PR00315">
    <property type="entry name" value="ELONGATNFCT"/>
</dbReference>
<accession>A0A1F5E4F1</accession>
<dbReference type="AlphaFoldDB" id="A0A1F5E4F1"/>
<evidence type="ECO:0000313" key="15">
    <source>
        <dbReference type="Proteomes" id="UP000177006"/>
    </source>
</evidence>
<dbReference type="InterPro" id="IPR035654">
    <property type="entry name" value="LepA_IV"/>
</dbReference>
<protein>
    <recommendedName>
        <fullName evidence="11 12">Elongation factor 4</fullName>
        <shortName evidence="12">EF-4</shortName>
        <ecNumber evidence="11 12">3.6.5.n1</ecNumber>
    </recommendedName>
    <alternativeName>
        <fullName evidence="12">Ribosomal back-translocase LepA</fullName>
    </alternativeName>
</protein>
<dbReference type="EC" id="3.6.5.n1" evidence="11 12"/>
<evidence type="ECO:0000256" key="3">
    <source>
        <dbReference type="ARBA" id="ARBA00022741"/>
    </source>
</evidence>
<proteinExistence type="inferred from homology"/>
<comment type="function">
    <text evidence="9 12">Required for accurate and efficient protein synthesis under certain stress conditions. May act as a fidelity factor of the translation reaction, by catalyzing a one-codon backward translocation of tRNAs on improperly translocated ribosomes. Back-translocation proceeds from a post-translocation (POST) complex to a pre-translocation (PRE) complex, thus giving elongation factor G a second chance to translocate the tRNAs correctly. Binds to ribosomes in a GTP-dependent manner.</text>
</comment>
<feature type="binding site" evidence="12">
    <location>
        <begin position="164"/>
        <end position="167"/>
    </location>
    <ligand>
        <name>GTP</name>
        <dbReference type="ChEBI" id="CHEBI:37565"/>
    </ligand>
</feature>
<evidence type="ECO:0000256" key="4">
    <source>
        <dbReference type="ARBA" id="ARBA00022801"/>
    </source>
</evidence>
<keyword evidence="7 12" id="KW-0472">Membrane</keyword>
<comment type="similarity">
    <text evidence="10">Belongs to the GTP-binding elongation factor family. LepA subfamily.</text>
</comment>
<reference evidence="14 15" key="1">
    <citation type="journal article" date="2016" name="Nat. Commun.">
        <title>Thousands of microbial genomes shed light on interconnected biogeochemical processes in an aquifer system.</title>
        <authorList>
            <person name="Anantharaman K."/>
            <person name="Brown C.T."/>
            <person name="Hug L.A."/>
            <person name="Sharon I."/>
            <person name="Castelle C.J."/>
            <person name="Probst A.J."/>
            <person name="Thomas B.C."/>
            <person name="Singh A."/>
            <person name="Wilkins M.J."/>
            <person name="Karaoz U."/>
            <person name="Brodie E.L."/>
            <person name="Williams K.H."/>
            <person name="Hubbard S.S."/>
            <person name="Banfield J.F."/>
        </authorList>
    </citation>
    <scope>NUCLEOTIDE SEQUENCE [LARGE SCALE GENOMIC DNA]</scope>
</reference>
<dbReference type="Gene3D" id="3.40.50.300">
    <property type="entry name" value="P-loop containing nucleotide triphosphate hydrolases"/>
    <property type="match status" value="1"/>
</dbReference>
<sequence length="629" mass="70842">MKTKNIRNFCIIAHIDHGKSTLCDRLLELTKTIDQRHMQAQVLDTNPISRERGITIKLAPVRMLYKARNPNIETRNKFKIQNSNDKKNNFGFGASNFEFSDSEYILNLIDTPGHVDFAYEVSRSLAACEGAILLVDAMTGVQAQTMSVYRQARELGLKLIPVVNKIDLPAASPEDVALDMIKLFGFNHDEILFISAKTGQGVKELLEAIIERIPAPKGKLNQPLRALVFDSHYDTYLGTVANVRVVDGELDKKELILMANRMEFSPVEVGIFNPQMQATDRLSCGEVGYVATGLKSVALVKVGDTITESEKLKAKSEKLEALPGYKEPKPMVFLGIYPVDSQDFPDLKEALEKLHLNDAAFSYSEEFSQALGKGYRCGFAGLLHAEVVQERLEREFNLDLIASVPNVAYEYEYQGKRIKIQTASQLPDLVDKVFEPWTKLEIFTPQTYMGGLMELLDKRRGKLINMEYLTGGIRLIYEMPLAELITDFFDRLKSVSSGFASLDYEIIDYRQVVALRLDILVHHEKVDALSQVVVKDKAQLIGKEVALRLKKVIPRQLFEVAVQAAIGGTIVARETIKPFRKDVTAKLYGGDQTRKDKLLKKQKKGKKRMKQIGRVIIPQEAFLAVLKRN</sequence>
<keyword evidence="2 12" id="KW-1003">Cell membrane</keyword>
<dbReference type="Gene3D" id="3.30.70.2570">
    <property type="entry name" value="Elongation factor 4, C-terminal domain"/>
    <property type="match status" value="1"/>
</dbReference>
<comment type="subcellular location">
    <subcellularLocation>
        <location evidence="12">Cell membrane</location>
        <topology evidence="12">Peripheral membrane protein</topology>
        <orientation evidence="12">Cytoplasmic side</orientation>
    </subcellularLocation>
</comment>
<dbReference type="GO" id="GO:0005525">
    <property type="term" value="F:GTP binding"/>
    <property type="evidence" value="ECO:0007669"/>
    <property type="project" value="UniProtKB-UniRule"/>
</dbReference>
<dbReference type="FunFam" id="3.30.70.870:FF:000004">
    <property type="entry name" value="Translation factor GUF1, mitochondrial"/>
    <property type="match status" value="1"/>
</dbReference>
<dbReference type="Pfam" id="PF00009">
    <property type="entry name" value="GTP_EFTU"/>
    <property type="match status" value="1"/>
</dbReference>
<evidence type="ECO:0000256" key="7">
    <source>
        <dbReference type="ARBA" id="ARBA00023136"/>
    </source>
</evidence>
<dbReference type="PROSITE" id="PS51722">
    <property type="entry name" value="G_TR_2"/>
    <property type="match status" value="1"/>
</dbReference>
<evidence type="ECO:0000256" key="9">
    <source>
        <dbReference type="ARBA" id="ARBA00057626"/>
    </source>
</evidence>
<evidence type="ECO:0000259" key="13">
    <source>
        <dbReference type="PROSITE" id="PS51722"/>
    </source>
</evidence>
<dbReference type="Gene3D" id="3.30.70.870">
    <property type="entry name" value="Elongation Factor G (Translational Gtpase), domain 3"/>
    <property type="match status" value="1"/>
</dbReference>
<organism evidence="14 15">
    <name type="scientific">Candidatus Beckwithbacteria bacterium RBG_13_42_9</name>
    <dbReference type="NCBI Taxonomy" id="1797457"/>
    <lineage>
        <taxon>Bacteria</taxon>
        <taxon>Candidatus Beckwithiibacteriota</taxon>
    </lineage>
</organism>
<evidence type="ECO:0000256" key="5">
    <source>
        <dbReference type="ARBA" id="ARBA00022917"/>
    </source>
</evidence>
<dbReference type="InterPro" id="IPR005225">
    <property type="entry name" value="Small_GTP-bd"/>
</dbReference>
<evidence type="ECO:0000256" key="6">
    <source>
        <dbReference type="ARBA" id="ARBA00023134"/>
    </source>
</evidence>
<dbReference type="FunFam" id="3.30.70.2570:FF:000001">
    <property type="entry name" value="Translation factor GUF1, mitochondrial"/>
    <property type="match status" value="1"/>
</dbReference>
<dbReference type="InterPro" id="IPR027417">
    <property type="entry name" value="P-loop_NTPase"/>
</dbReference>
<dbReference type="EMBL" id="MEZK01000024">
    <property type="protein sequence ID" value="OGD62181.1"/>
    <property type="molecule type" value="Genomic_DNA"/>
</dbReference>
<dbReference type="HAMAP" id="MF_00071">
    <property type="entry name" value="LepA"/>
    <property type="match status" value="1"/>
</dbReference>
<comment type="catalytic activity">
    <reaction evidence="8 12">
        <text>GTP + H2O = GDP + phosphate + H(+)</text>
        <dbReference type="Rhea" id="RHEA:19669"/>
        <dbReference type="ChEBI" id="CHEBI:15377"/>
        <dbReference type="ChEBI" id="CHEBI:15378"/>
        <dbReference type="ChEBI" id="CHEBI:37565"/>
        <dbReference type="ChEBI" id="CHEBI:43474"/>
        <dbReference type="ChEBI" id="CHEBI:58189"/>
        <dbReference type="EC" id="3.6.5.n1"/>
    </reaction>
</comment>
<dbReference type="FunFam" id="2.40.30.10:FF:000015">
    <property type="entry name" value="Translation factor GUF1, mitochondrial"/>
    <property type="match status" value="1"/>
</dbReference>
<keyword evidence="3 12" id="KW-0547">Nucleotide-binding</keyword>
<dbReference type="GO" id="GO:0003746">
    <property type="term" value="F:translation elongation factor activity"/>
    <property type="evidence" value="ECO:0007669"/>
    <property type="project" value="UniProtKB-UniRule"/>
</dbReference>
<dbReference type="SUPFAM" id="SSF52540">
    <property type="entry name" value="P-loop containing nucleoside triphosphate hydrolases"/>
    <property type="match status" value="1"/>
</dbReference>
<dbReference type="Pfam" id="PF06421">
    <property type="entry name" value="LepA_C"/>
    <property type="match status" value="1"/>
</dbReference>
<dbReference type="Proteomes" id="UP000177006">
    <property type="component" value="Unassembled WGS sequence"/>
</dbReference>
<keyword evidence="4 12" id="KW-0378">Hydrolase</keyword>
<comment type="similarity">
    <text evidence="1 12">Belongs to the TRAFAC class translation factor GTPase superfamily. Classic translation factor GTPase family. LepA subfamily.</text>
</comment>
<dbReference type="CDD" id="cd03699">
    <property type="entry name" value="EF4_II"/>
    <property type="match status" value="1"/>
</dbReference>
<dbReference type="InterPro" id="IPR000795">
    <property type="entry name" value="T_Tr_GTP-bd_dom"/>
</dbReference>
<keyword evidence="5 12" id="KW-0648">Protein biosynthesis</keyword>
<dbReference type="GO" id="GO:0003924">
    <property type="term" value="F:GTPase activity"/>
    <property type="evidence" value="ECO:0007669"/>
    <property type="project" value="UniProtKB-UniRule"/>
</dbReference>
<evidence type="ECO:0000256" key="2">
    <source>
        <dbReference type="ARBA" id="ARBA00022475"/>
    </source>
</evidence>
<dbReference type="CDD" id="cd03709">
    <property type="entry name" value="lepA_C"/>
    <property type="match status" value="1"/>
</dbReference>
<dbReference type="InterPro" id="IPR035647">
    <property type="entry name" value="EFG_III/V"/>
</dbReference>
<evidence type="ECO:0000256" key="12">
    <source>
        <dbReference type="HAMAP-Rule" id="MF_00071"/>
    </source>
</evidence>
<evidence type="ECO:0000256" key="8">
    <source>
        <dbReference type="ARBA" id="ARBA00050293"/>
    </source>
</evidence>